<evidence type="ECO:0000256" key="3">
    <source>
        <dbReference type="ARBA" id="ARBA00022475"/>
    </source>
</evidence>
<evidence type="ECO:0000256" key="5">
    <source>
        <dbReference type="ARBA" id="ARBA00022840"/>
    </source>
</evidence>
<dbReference type="OrthoDB" id="9804199at2"/>
<dbReference type="InterPro" id="IPR003439">
    <property type="entry name" value="ABC_transporter-like_ATP-bd"/>
</dbReference>
<evidence type="ECO:0000256" key="1">
    <source>
        <dbReference type="ARBA" id="ARBA00004202"/>
    </source>
</evidence>
<accession>A0A1C7ECM4</accession>
<dbReference type="KEGG" id="ppla:BBI15_15350"/>
<dbReference type="PROSITE" id="PS00211">
    <property type="entry name" value="ABC_TRANSPORTER_1"/>
    <property type="match status" value="1"/>
</dbReference>
<dbReference type="InterPro" id="IPR027417">
    <property type="entry name" value="P-loop_NTPase"/>
</dbReference>
<evidence type="ECO:0000256" key="2">
    <source>
        <dbReference type="ARBA" id="ARBA00022448"/>
    </source>
</evidence>
<dbReference type="GO" id="GO:0016887">
    <property type="term" value="F:ATP hydrolysis activity"/>
    <property type="evidence" value="ECO:0007669"/>
    <property type="project" value="InterPro"/>
</dbReference>
<gene>
    <name evidence="8" type="ORF">BBI15_15350</name>
</gene>
<dbReference type="InterPro" id="IPR050086">
    <property type="entry name" value="MetN_ABC_transporter-like"/>
</dbReference>
<evidence type="ECO:0000313" key="9">
    <source>
        <dbReference type="Proteomes" id="UP000092650"/>
    </source>
</evidence>
<dbReference type="Proteomes" id="UP000092650">
    <property type="component" value="Chromosome"/>
</dbReference>
<dbReference type="EMBL" id="CP016539">
    <property type="protein sequence ID" value="ANU21455.1"/>
    <property type="molecule type" value="Genomic_DNA"/>
</dbReference>
<reference evidence="8" key="1">
    <citation type="submission" date="2016-10" db="EMBL/GenBank/DDBJ databases">
        <authorList>
            <person name="See-Too W.S."/>
        </authorList>
    </citation>
    <scope>NUCLEOTIDE SEQUENCE [LARGE SCALE GENOMIC DNA]</scope>
    <source>
        <strain evidence="8">DSM 23997</strain>
    </source>
</reference>
<dbReference type="PANTHER" id="PTHR43166">
    <property type="entry name" value="AMINO ACID IMPORT ATP-BINDING PROTEIN"/>
    <property type="match status" value="1"/>
</dbReference>
<evidence type="ECO:0000256" key="4">
    <source>
        <dbReference type="ARBA" id="ARBA00022741"/>
    </source>
</evidence>
<keyword evidence="2" id="KW-0813">Transport</keyword>
<comment type="subcellular location">
    <subcellularLocation>
        <location evidence="1">Cell membrane</location>
        <topology evidence="1">Peripheral membrane protein</topology>
    </subcellularLocation>
</comment>
<dbReference type="AlphaFoldDB" id="A0A1C7ECM4"/>
<evidence type="ECO:0000259" key="7">
    <source>
        <dbReference type="PROSITE" id="PS50893"/>
    </source>
</evidence>
<dbReference type="CDD" id="cd03262">
    <property type="entry name" value="ABC_HisP_GlnQ"/>
    <property type="match status" value="1"/>
</dbReference>
<keyword evidence="3" id="KW-1003">Cell membrane</keyword>
<keyword evidence="5" id="KW-0067">ATP-binding</keyword>
<dbReference type="GO" id="GO:0005886">
    <property type="term" value="C:plasma membrane"/>
    <property type="evidence" value="ECO:0007669"/>
    <property type="project" value="UniProtKB-SubCell"/>
</dbReference>
<dbReference type="GO" id="GO:0015424">
    <property type="term" value="F:ABC-type amino acid transporter activity"/>
    <property type="evidence" value="ECO:0007669"/>
    <property type="project" value="InterPro"/>
</dbReference>
<dbReference type="GO" id="GO:0005524">
    <property type="term" value="F:ATP binding"/>
    <property type="evidence" value="ECO:0007669"/>
    <property type="project" value="UniProtKB-KW"/>
</dbReference>
<name>A0A1C7ECM4_9BACL</name>
<dbReference type="RefSeq" id="WP_068872308.1">
    <property type="nucleotide sequence ID" value="NZ_CP016539.2"/>
</dbReference>
<keyword evidence="6" id="KW-0472">Membrane</keyword>
<proteinExistence type="predicted"/>
<dbReference type="SMART" id="SM00382">
    <property type="entry name" value="AAA"/>
    <property type="match status" value="1"/>
</dbReference>
<dbReference type="Pfam" id="PF00005">
    <property type="entry name" value="ABC_tran"/>
    <property type="match status" value="1"/>
</dbReference>
<protein>
    <recommendedName>
        <fullName evidence="7">ABC transporter domain-containing protein</fullName>
    </recommendedName>
</protein>
<dbReference type="PROSITE" id="PS50893">
    <property type="entry name" value="ABC_TRANSPORTER_2"/>
    <property type="match status" value="1"/>
</dbReference>
<dbReference type="FunFam" id="3.40.50.300:FF:000020">
    <property type="entry name" value="Amino acid ABC transporter ATP-binding component"/>
    <property type="match status" value="1"/>
</dbReference>
<sequence length="247" mass="27605">MIKVDQLSKNFNDNEVLKSISLEIEKGEVLSIIGPSGSGKTTLLRCLNLLESPTSGSLKIKDVVVTFNGKTPSKKQKVDIQQYSGMVFQHFHLFPHKTVIENIIEAPLIVQKRDKQEVVAEAEELLKKVGLSAHKNHYPEQLSGGQKQRAAIARILALKPDVLLFDEPTSALDPELVGEVLTVIKDLAQEGQTMIIVTHEMHFAREVSDRVVFIADGYIVEEGKPEVLFSSPQEERTKKFLEKVLVR</sequence>
<keyword evidence="4" id="KW-0547">Nucleotide-binding</keyword>
<dbReference type="InterPro" id="IPR003593">
    <property type="entry name" value="AAA+_ATPase"/>
</dbReference>
<dbReference type="Gene3D" id="3.40.50.300">
    <property type="entry name" value="P-loop containing nucleotide triphosphate hydrolases"/>
    <property type="match status" value="1"/>
</dbReference>
<dbReference type="STRING" id="1038856.BBI15_15350"/>
<dbReference type="InterPro" id="IPR030679">
    <property type="entry name" value="ABC_ATPase_HisP-typ"/>
</dbReference>
<dbReference type="InterPro" id="IPR017871">
    <property type="entry name" value="ABC_transporter-like_CS"/>
</dbReference>
<evidence type="ECO:0000313" key="8">
    <source>
        <dbReference type="EMBL" id="ANU21455.1"/>
    </source>
</evidence>
<keyword evidence="9" id="KW-1185">Reference proteome</keyword>
<evidence type="ECO:0000256" key="6">
    <source>
        <dbReference type="ARBA" id="ARBA00023136"/>
    </source>
</evidence>
<dbReference type="PIRSF" id="PIRSF039085">
    <property type="entry name" value="ABC_ATPase_HisP"/>
    <property type="match status" value="1"/>
</dbReference>
<dbReference type="SUPFAM" id="SSF52540">
    <property type="entry name" value="P-loop containing nucleoside triphosphate hydrolases"/>
    <property type="match status" value="1"/>
</dbReference>
<dbReference type="PANTHER" id="PTHR43166:SF35">
    <property type="entry name" value="L-CYSTINE IMPORT ATP-BINDING PROTEIN TCYN"/>
    <property type="match status" value="1"/>
</dbReference>
<organism evidence="8 9">
    <name type="scientific">Planococcus plakortidis</name>
    <dbReference type="NCBI Taxonomy" id="1038856"/>
    <lineage>
        <taxon>Bacteria</taxon>
        <taxon>Bacillati</taxon>
        <taxon>Bacillota</taxon>
        <taxon>Bacilli</taxon>
        <taxon>Bacillales</taxon>
        <taxon>Caryophanaceae</taxon>
        <taxon>Planococcus</taxon>
    </lineage>
</organism>
<feature type="domain" description="ABC transporter" evidence="7">
    <location>
        <begin position="2"/>
        <end position="241"/>
    </location>
</feature>